<gene>
    <name evidence="1" type="ORF">AVEN_21435_1</name>
</gene>
<evidence type="ECO:0000313" key="1">
    <source>
        <dbReference type="EMBL" id="GBN20188.1"/>
    </source>
</evidence>
<comment type="caution">
    <text evidence="1">The sequence shown here is derived from an EMBL/GenBank/DDBJ whole genome shotgun (WGS) entry which is preliminary data.</text>
</comment>
<proteinExistence type="predicted"/>
<name>A0A4Y2LZF3_ARAVE</name>
<dbReference type="Proteomes" id="UP000499080">
    <property type="component" value="Unassembled WGS sequence"/>
</dbReference>
<reference evidence="1 2" key="1">
    <citation type="journal article" date="2019" name="Sci. Rep.">
        <title>Orb-weaving spider Araneus ventricosus genome elucidates the spidroin gene catalogue.</title>
        <authorList>
            <person name="Kono N."/>
            <person name="Nakamura H."/>
            <person name="Ohtoshi R."/>
            <person name="Moran D.A.P."/>
            <person name="Shinohara A."/>
            <person name="Yoshida Y."/>
            <person name="Fujiwara M."/>
            <person name="Mori M."/>
            <person name="Tomita M."/>
            <person name="Arakawa K."/>
        </authorList>
    </citation>
    <scope>NUCLEOTIDE SEQUENCE [LARGE SCALE GENOMIC DNA]</scope>
</reference>
<evidence type="ECO:0000313" key="2">
    <source>
        <dbReference type="Proteomes" id="UP000499080"/>
    </source>
</evidence>
<keyword evidence="2" id="KW-1185">Reference proteome</keyword>
<accession>A0A4Y2LZF3</accession>
<protein>
    <submittedName>
        <fullName evidence="1">Uncharacterized protein</fullName>
    </submittedName>
</protein>
<sequence length="132" mass="13842">MTGCVLIDWDRLGARTSLELRPQCEQGSCIIVGCSLSEYGAFGRPEAVLGDTAAFGRPKAVLGDNGAFGRPEAVLGDNGTFGRPEDVLGDNGAFGRPEAVLGDNVTGHQKAGRMVTLSIPESRREKIPPSSP</sequence>
<dbReference type="EMBL" id="BGPR01006579">
    <property type="protein sequence ID" value="GBN20188.1"/>
    <property type="molecule type" value="Genomic_DNA"/>
</dbReference>
<dbReference type="AlphaFoldDB" id="A0A4Y2LZF3"/>
<organism evidence="1 2">
    <name type="scientific">Araneus ventricosus</name>
    <name type="common">Orbweaver spider</name>
    <name type="synonym">Epeira ventricosa</name>
    <dbReference type="NCBI Taxonomy" id="182803"/>
    <lineage>
        <taxon>Eukaryota</taxon>
        <taxon>Metazoa</taxon>
        <taxon>Ecdysozoa</taxon>
        <taxon>Arthropoda</taxon>
        <taxon>Chelicerata</taxon>
        <taxon>Arachnida</taxon>
        <taxon>Araneae</taxon>
        <taxon>Araneomorphae</taxon>
        <taxon>Entelegynae</taxon>
        <taxon>Araneoidea</taxon>
        <taxon>Araneidae</taxon>
        <taxon>Araneus</taxon>
    </lineage>
</organism>